<name>A0A8X7BRP2_9ARAC</name>
<keyword evidence="2" id="KW-1185">Reference proteome</keyword>
<dbReference type="EMBL" id="BMAV01001721">
    <property type="protein sequence ID" value="GFY40142.1"/>
    <property type="molecule type" value="Genomic_DNA"/>
</dbReference>
<evidence type="ECO:0000313" key="2">
    <source>
        <dbReference type="Proteomes" id="UP000886998"/>
    </source>
</evidence>
<gene>
    <name evidence="1" type="ORF">TNIN_276551</name>
</gene>
<reference evidence="1" key="1">
    <citation type="submission" date="2020-08" db="EMBL/GenBank/DDBJ databases">
        <title>Multicomponent nature underlies the extraordinary mechanical properties of spider dragline silk.</title>
        <authorList>
            <person name="Kono N."/>
            <person name="Nakamura H."/>
            <person name="Mori M."/>
            <person name="Yoshida Y."/>
            <person name="Ohtoshi R."/>
            <person name="Malay A.D."/>
            <person name="Moran D.A.P."/>
            <person name="Tomita M."/>
            <person name="Numata K."/>
            <person name="Arakawa K."/>
        </authorList>
    </citation>
    <scope>NUCLEOTIDE SEQUENCE</scope>
</reference>
<sequence length="166" mass="20129">MLFNPPLSEKLWFCERIASITLQNFVRYENCQTFMLPICNLKREEVDRMLMMEHAIEESIGECYLKRVFPHMVLKSVKYFDLCERDDAQVEMQEWFIKQLRERLDQSTAINKQLCEMDWDEMADSFTKRNTKHLKFVDRAMFDKWEWDEILSSLQPIPPRSTDEQE</sequence>
<accession>A0A8X7BRP2</accession>
<dbReference type="AlphaFoldDB" id="A0A8X7BRP2"/>
<protein>
    <submittedName>
        <fullName evidence="1">Uncharacterized protein</fullName>
    </submittedName>
</protein>
<comment type="caution">
    <text evidence="1">The sequence shown here is derived from an EMBL/GenBank/DDBJ whole genome shotgun (WGS) entry which is preliminary data.</text>
</comment>
<evidence type="ECO:0000313" key="1">
    <source>
        <dbReference type="EMBL" id="GFY40142.1"/>
    </source>
</evidence>
<dbReference type="Proteomes" id="UP000886998">
    <property type="component" value="Unassembled WGS sequence"/>
</dbReference>
<organism evidence="1 2">
    <name type="scientific">Trichonephila inaurata madagascariensis</name>
    <dbReference type="NCBI Taxonomy" id="2747483"/>
    <lineage>
        <taxon>Eukaryota</taxon>
        <taxon>Metazoa</taxon>
        <taxon>Ecdysozoa</taxon>
        <taxon>Arthropoda</taxon>
        <taxon>Chelicerata</taxon>
        <taxon>Arachnida</taxon>
        <taxon>Araneae</taxon>
        <taxon>Araneomorphae</taxon>
        <taxon>Entelegynae</taxon>
        <taxon>Araneoidea</taxon>
        <taxon>Nephilidae</taxon>
        <taxon>Trichonephila</taxon>
        <taxon>Trichonephila inaurata</taxon>
    </lineage>
</organism>
<proteinExistence type="predicted"/>